<dbReference type="InterPro" id="IPR016187">
    <property type="entry name" value="CTDL_fold"/>
</dbReference>
<dbReference type="InterPro" id="IPR001304">
    <property type="entry name" value="C-type_lectin-like"/>
</dbReference>
<dbReference type="SMART" id="SM00034">
    <property type="entry name" value="CLECT"/>
    <property type="match status" value="1"/>
</dbReference>
<name>A0A8B9F7R5_9PSIT</name>
<evidence type="ECO:0000313" key="2">
    <source>
        <dbReference type="Ensembl" id="ENSACOP00000003705.1"/>
    </source>
</evidence>
<accession>A0A8B9F7R5</accession>
<evidence type="ECO:0000313" key="3">
    <source>
        <dbReference type="Proteomes" id="UP000694522"/>
    </source>
</evidence>
<reference evidence="2" key="1">
    <citation type="submission" date="2025-08" db="UniProtKB">
        <authorList>
            <consortium name="Ensembl"/>
        </authorList>
    </citation>
    <scope>IDENTIFICATION</scope>
</reference>
<dbReference type="PROSITE" id="PS50041">
    <property type="entry name" value="C_TYPE_LECTIN_2"/>
    <property type="match status" value="1"/>
</dbReference>
<dbReference type="AlphaFoldDB" id="A0A8B9F7R5"/>
<dbReference type="InterPro" id="IPR050111">
    <property type="entry name" value="C-type_lectin/snaclec_domain"/>
</dbReference>
<dbReference type="Ensembl" id="ENSACOT00000003841.1">
    <property type="protein sequence ID" value="ENSACOP00000003705.1"/>
    <property type="gene ID" value="ENSACOG00000002604.1"/>
</dbReference>
<dbReference type="Proteomes" id="UP000694522">
    <property type="component" value="Unplaced"/>
</dbReference>
<protein>
    <recommendedName>
        <fullName evidence="1">C-type lectin domain-containing protein</fullName>
    </recommendedName>
</protein>
<sequence>QDAAACAQGWAPFQDGCYRVFRAELSWARAEAFCRRFGAEAHLASVHSASEHRAIAAMLGSGPCRSDEDDGESSSGGLWIGLHRPEGSRRWRWSDSSELDYGSGHRAPAAEKRTCAALRHMGGESHTGGMGTRGRGDVGAWGHGDMGTGGHGGMGAWGYGGMGAWGHGSMGIWGHGHMETWRLTSHTPPSPAISIPGHWHR</sequence>
<keyword evidence="3" id="KW-1185">Reference proteome</keyword>
<dbReference type="InterPro" id="IPR016186">
    <property type="entry name" value="C-type_lectin-like/link_sf"/>
</dbReference>
<evidence type="ECO:0000259" key="1">
    <source>
        <dbReference type="PROSITE" id="PS50041"/>
    </source>
</evidence>
<organism evidence="2 3">
    <name type="scientific">Amazona collaria</name>
    <name type="common">yellow-billed parrot</name>
    <dbReference type="NCBI Taxonomy" id="241587"/>
    <lineage>
        <taxon>Eukaryota</taxon>
        <taxon>Metazoa</taxon>
        <taxon>Chordata</taxon>
        <taxon>Craniata</taxon>
        <taxon>Vertebrata</taxon>
        <taxon>Euteleostomi</taxon>
        <taxon>Archelosauria</taxon>
        <taxon>Archosauria</taxon>
        <taxon>Dinosauria</taxon>
        <taxon>Saurischia</taxon>
        <taxon>Theropoda</taxon>
        <taxon>Coelurosauria</taxon>
        <taxon>Aves</taxon>
        <taxon>Neognathae</taxon>
        <taxon>Neoaves</taxon>
        <taxon>Telluraves</taxon>
        <taxon>Australaves</taxon>
        <taxon>Psittaciformes</taxon>
        <taxon>Psittacidae</taxon>
        <taxon>Amazona</taxon>
    </lineage>
</organism>
<dbReference type="SUPFAM" id="SSF56436">
    <property type="entry name" value="C-type lectin-like"/>
    <property type="match status" value="1"/>
</dbReference>
<dbReference type="Gene3D" id="3.10.100.10">
    <property type="entry name" value="Mannose-Binding Protein A, subunit A"/>
    <property type="match status" value="1"/>
</dbReference>
<reference evidence="2" key="2">
    <citation type="submission" date="2025-09" db="UniProtKB">
        <authorList>
            <consortium name="Ensembl"/>
        </authorList>
    </citation>
    <scope>IDENTIFICATION</scope>
</reference>
<feature type="domain" description="C-type lectin" evidence="1">
    <location>
        <begin position="13"/>
        <end position="122"/>
    </location>
</feature>
<dbReference type="Pfam" id="PF00059">
    <property type="entry name" value="Lectin_C"/>
    <property type="match status" value="1"/>
</dbReference>
<proteinExistence type="predicted"/>
<dbReference type="PANTHER" id="PTHR22803">
    <property type="entry name" value="MANNOSE, PHOSPHOLIPASE, LECTIN RECEPTOR RELATED"/>
    <property type="match status" value="1"/>
</dbReference>